<dbReference type="InterPro" id="IPR035896">
    <property type="entry name" value="AN1-like_Znf"/>
</dbReference>
<evidence type="ECO:0008006" key="12">
    <source>
        <dbReference type="Google" id="ProtNLM"/>
    </source>
</evidence>
<accession>A0A0D3GMQ6</accession>
<dbReference type="GO" id="GO:0008270">
    <property type="term" value="F:zinc ion binding"/>
    <property type="evidence" value="ECO:0007669"/>
    <property type="project" value="UniProtKB-KW"/>
</dbReference>
<dbReference type="Gene3D" id="1.20.5.4770">
    <property type="match status" value="1"/>
</dbReference>
<evidence type="ECO:0000256" key="4">
    <source>
        <dbReference type="ARBA" id="ARBA00022833"/>
    </source>
</evidence>
<dbReference type="PaxDb" id="65489-OBART07G04370.1"/>
<feature type="region of interest" description="Disordered" evidence="7">
    <location>
        <begin position="310"/>
        <end position="334"/>
    </location>
</feature>
<keyword evidence="4" id="KW-0862">Zinc</keyword>
<protein>
    <recommendedName>
        <fullName evidence="12">AN1-type domain-containing protein</fullName>
    </recommendedName>
</protein>
<evidence type="ECO:0000256" key="6">
    <source>
        <dbReference type="PROSITE-ProRule" id="PRU00449"/>
    </source>
</evidence>
<dbReference type="SMART" id="SM00154">
    <property type="entry name" value="ZnF_AN1"/>
    <property type="match status" value="3"/>
</dbReference>
<feature type="domain" description="AN1-type" evidence="9">
    <location>
        <begin position="83"/>
        <end position="129"/>
    </location>
</feature>
<dbReference type="InterPro" id="IPR000058">
    <property type="entry name" value="Znf_AN1"/>
</dbReference>
<dbReference type="eggNOG" id="KOG3173">
    <property type="taxonomic scope" value="Eukaryota"/>
</dbReference>
<keyword evidence="2" id="KW-0479">Metal-binding</keyword>
<dbReference type="GO" id="GO:0003677">
    <property type="term" value="F:DNA binding"/>
    <property type="evidence" value="ECO:0007669"/>
    <property type="project" value="InterPro"/>
</dbReference>
<feature type="region of interest" description="Disordered" evidence="7">
    <location>
        <begin position="146"/>
        <end position="178"/>
    </location>
</feature>
<evidence type="ECO:0000256" key="7">
    <source>
        <dbReference type="SAM" id="MobiDB-lite"/>
    </source>
</evidence>
<organism evidence="10">
    <name type="scientific">Oryza barthii</name>
    <dbReference type="NCBI Taxonomy" id="65489"/>
    <lineage>
        <taxon>Eukaryota</taxon>
        <taxon>Viridiplantae</taxon>
        <taxon>Streptophyta</taxon>
        <taxon>Embryophyta</taxon>
        <taxon>Tracheophyta</taxon>
        <taxon>Spermatophyta</taxon>
        <taxon>Magnoliopsida</taxon>
        <taxon>Liliopsida</taxon>
        <taxon>Poales</taxon>
        <taxon>Poaceae</taxon>
        <taxon>BOP clade</taxon>
        <taxon>Oryzoideae</taxon>
        <taxon>Oryzeae</taxon>
        <taxon>Oryzinae</taxon>
        <taxon>Oryza</taxon>
    </lineage>
</organism>
<dbReference type="SMART" id="SM00259">
    <property type="entry name" value="ZnF_A20"/>
    <property type="match status" value="1"/>
</dbReference>
<proteinExistence type="predicted"/>
<dbReference type="PROSITE" id="PS51036">
    <property type="entry name" value="ZF_A20"/>
    <property type="match status" value="1"/>
</dbReference>
<feature type="domain" description="AN1-type" evidence="9">
    <location>
        <begin position="257"/>
        <end position="303"/>
    </location>
</feature>
<evidence type="ECO:0000256" key="2">
    <source>
        <dbReference type="ARBA" id="ARBA00022723"/>
    </source>
</evidence>
<dbReference type="AlphaFoldDB" id="A0A0D3GMQ6"/>
<comment type="function">
    <text evidence="1">May be involved in environmental stress response.</text>
</comment>
<sequence length="501" mass="53709">MAKFHGFGCDKRRADESTMQRTRIQRCYKQQQPQPRHLIGTAAGDSDKTSLKVVADLSTLVIKDNSGVGGEGTTVMAPPATVTKAKNRCEACRKKVGLLGFPCRCGGLFCGAHACAFDYKAAGPEAIAHHNPLSHPYLFLSLLPSSPPLPPPSSPPPSATGGSNGGEQDAGGGRRWRGDVRRRLRVLRQRGHRRALLQVLQGAAAAAATSHLIGTATGNGDKVVDKVVADLSALVIKDNSGVGGEGTTVMAPPATATKAKNRCEACRKKVGLLGFPCRCGGMFCGAHRHAGAHACAFDYKAAGREVIARQNPLRERERERENPPVRKSPVPFSPRSLPVAMAQESWKNESEETVHTPEAPILCVNNCGFFGSSMTNNMCSKCYRDFVKVTTMAAPVVEKKAFTPASSSKTPLEPAKPDEVPAAAVEDKQAAQEPPKPPSNRCLSCRKKVGLTGFQCRCGGTFCSTHRYTEAHDCTFDYKKAGRDQIAKQNPVVIAEKINKI</sequence>
<feature type="compositionally biased region" description="Basic and acidic residues" evidence="7">
    <location>
        <begin position="310"/>
        <end position="324"/>
    </location>
</feature>
<reference evidence="10" key="1">
    <citation type="journal article" date="2009" name="Rice">
        <title>De Novo Next Generation Sequencing of Plant Genomes.</title>
        <authorList>
            <person name="Rounsley S."/>
            <person name="Marri P.R."/>
            <person name="Yu Y."/>
            <person name="He R."/>
            <person name="Sisneros N."/>
            <person name="Goicoechea J.L."/>
            <person name="Lee S.J."/>
            <person name="Angelova A."/>
            <person name="Kudrna D."/>
            <person name="Luo M."/>
            <person name="Affourtit J."/>
            <person name="Desany B."/>
            <person name="Knight J."/>
            <person name="Niazi F."/>
            <person name="Egholm M."/>
            <person name="Wing R.A."/>
        </authorList>
    </citation>
    <scope>NUCLEOTIDE SEQUENCE [LARGE SCALE GENOMIC DNA]</scope>
    <source>
        <strain evidence="10">cv. IRGC 105608</strain>
    </source>
</reference>
<evidence type="ECO:0000256" key="3">
    <source>
        <dbReference type="ARBA" id="ARBA00022771"/>
    </source>
</evidence>
<feature type="compositionally biased region" description="Pro residues" evidence="7">
    <location>
        <begin position="146"/>
        <end position="158"/>
    </location>
</feature>
<reference evidence="10" key="2">
    <citation type="submission" date="2015-03" db="UniProtKB">
        <authorList>
            <consortium name="EnsemblPlants"/>
        </authorList>
    </citation>
    <scope>IDENTIFICATION</scope>
</reference>
<dbReference type="Gene3D" id="4.10.1110.10">
    <property type="entry name" value="AN1-like Zinc finger"/>
    <property type="match status" value="3"/>
</dbReference>
<evidence type="ECO:0000259" key="8">
    <source>
        <dbReference type="PROSITE" id="PS51036"/>
    </source>
</evidence>
<dbReference type="Gramene" id="OBART07G04370.1">
    <property type="protein sequence ID" value="OBART07G04370.1"/>
    <property type="gene ID" value="OBART07G04370"/>
</dbReference>
<dbReference type="PROSITE" id="PS51039">
    <property type="entry name" value="ZF_AN1"/>
    <property type="match status" value="3"/>
</dbReference>
<evidence type="ECO:0000313" key="11">
    <source>
        <dbReference type="Proteomes" id="UP000026960"/>
    </source>
</evidence>
<dbReference type="HOGENOM" id="CLU_042213_0_0_1"/>
<evidence type="ECO:0000256" key="5">
    <source>
        <dbReference type="ARBA" id="ARBA00023016"/>
    </source>
</evidence>
<keyword evidence="3 6" id="KW-0863">Zinc-finger</keyword>
<dbReference type="PANTHER" id="PTHR10634">
    <property type="entry name" value="AN1-TYPE ZINC FINGER PROTEIN"/>
    <property type="match status" value="1"/>
</dbReference>
<evidence type="ECO:0000313" key="10">
    <source>
        <dbReference type="EnsemblPlants" id="OBART07G04370.1"/>
    </source>
</evidence>
<feature type="compositionally biased region" description="Basic and acidic residues" evidence="7">
    <location>
        <begin position="415"/>
        <end position="430"/>
    </location>
</feature>
<dbReference type="Proteomes" id="UP000026960">
    <property type="component" value="Chromosome 7"/>
</dbReference>
<dbReference type="Pfam" id="PF01428">
    <property type="entry name" value="zf-AN1"/>
    <property type="match status" value="2"/>
</dbReference>
<dbReference type="SUPFAM" id="SSF57716">
    <property type="entry name" value="Glucocorticoid receptor-like (DNA-binding domain)"/>
    <property type="match status" value="1"/>
</dbReference>
<feature type="region of interest" description="Disordered" evidence="7">
    <location>
        <begin position="402"/>
        <end position="439"/>
    </location>
</feature>
<feature type="domain" description="A20-type" evidence="8">
    <location>
        <begin position="357"/>
        <end position="391"/>
    </location>
</feature>
<dbReference type="EnsemblPlants" id="OBART07G04370.1">
    <property type="protein sequence ID" value="OBART07G04370.1"/>
    <property type="gene ID" value="OBART07G04370"/>
</dbReference>
<dbReference type="FunFam" id="4.10.1110.10:FF:000001">
    <property type="entry name" value="Zinc finger AN1-type containing 6"/>
    <property type="match status" value="2"/>
</dbReference>
<feature type="domain" description="AN1-type" evidence="9">
    <location>
        <begin position="436"/>
        <end position="482"/>
    </location>
</feature>
<dbReference type="Pfam" id="PF01754">
    <property type="entry name" value="zf-A20"/>
    <property type="match status" value="1"/>
</dbReference>
<dbReference type="InterPro" id="IPR050652">
    <property type="entry name" value="AN1_A20_ZnFinger"/>
</dbReference>
<evidence type="ECO:0000259" key="9">
    <source>
        <dbReference type="PROSITE" id="PS51039"/>
    </source>
</evidence>
<dbReference type="PANTHER" id="PTHR10634:SF149">
    <property type="entry name" value="AN1-TYPE DOMAIN-CONTAINING PROTEIN-RELATED"/>
    <property type="match status" value="1"/>
</dbReference>
<feature type="compositionally biased region" description="Gly residues" evidence="7">
    <location>
        <begin position="162"/>
        <end position="173"/>
    </location>
</feature>
<name>A0A0D3GMQ6_9ORYZ</name>
<keyword evidence="5" id="KW-0346">Stress response</keyword>
<evidence type="ECO:0000256" key="1">
    <source>
        <dbReference type="ARBA" id="ARBA00003732"/>
    </source>
</evidence>
<dbReference type="InterPro" id="IPR002653">
    <property type="entry name" value="Znf_A20"/>
</dbReference>
<dbReference type="STRING" id="65489.A0A0D3GMQ6"/>
<keyword evidence="11" id="KW-1185">Reference proteome</keyword>
<dbReference type="SUPFAM" id="SSF118310">
    <property type="entry name" value="AN1-like Zinc finger"/>
    <property type="match status" value="3"/>
</dbReference>